<sequence length="575" mass="59665">MSAGLKRVPSFSGRPGFPNGLQVLVVDGDDASSSILEQKLRELSYEVTRCASGADASSLIQGDNLPVDIVLVEVRASLSMMPGLVRLLVPEPMFWICLRPPADPAPGRLLAISYVQASSAPPGERGLRLARPRADITAKALAKDATDGGTLRQSAQHLPLVLMSEKGSSTDDVWRGIEVGAADVLEKPLSLLKLRNIWQHVVRKMMSGAVAEGREAPNLDPKVLKRVSSGPSSPRTPSPAASLITISSATDKSKACDEASCSGAAGLKVLEVPEQSESKATAESPVSAHTKIFFGDAPIGGAAAEATKEAARAPGAIAKRSSKRGRVPDTPCSIQSRPPLAIRPPAWSGASCGGSLVTGPMIGMGAPHCYMQTMDPTGCVWGTPTAGAQAPPPGFVPTWGYSQSVPITEAAPSTPSSHSLHKCASMGATSLANSLDSSLTLCNGFSADFLQDDDMLLDDVLLPDEDLLDLAPEEPTMKAPEQPPLGLKLTKSASLVDLINAELNRAQSAPLLMDGSLQAAGAAAILAAPAPQGAVKMDDSTNFGFCTLLWHSAASAPLQSHGSQSTFDPCGSVPE</sequence>
<keyword evidence="1" id="KW-0902">Two-component regulatory system</keyword>
<evidence type="ECO:0000256" key="3">
    <source>
        <dbReference type="SAM" id="MobiDB-lite"/>
    </source>
</evidence>
<name>A0AAV1IBH5_9CHLO</name>
<evidence type="ECO:0000313" key="6">
    <source>
        <dbReference type="Proteomes" id="UP001314263"/>
    </source>
</evidence>
<accession>A0AAV1IBH5</accession>
<reference evidence="5 6" key="1">
    <citation type="submission" date="2023-10" db="EMBL/GenBank/DDBJ databases">
        <authorList>
            <person name="Maclean D."/>
            <person name="Macfadyen A."/>
        </authorList>
    </citation>
    <scope>NUCLEOTIDE SEQUENCE [LARGE SCALE GENOMIC DNA]</scope>
</reference>
<comment type="caution">
    <text evidence="2">Lacks conserved residue(s) required for the propagation of feature annotation.</text>
</comment>
<feature type="compositionally biased region" description="Low complexity" evidence="3">
    <location>
        <begin position="228"/>
        <end position="241"/>
    </location>
</feature>
<proteinExistence type="predicted"/>
<gene>
    <name evidence="5" type="ORF">CVIRNUC_007930</name>
</gene>
<evidence type="ECO:0000259" key="4">
    <source>
        <dbReference type="PROSITE" id="PS50110"/>
    </source>
</evidence>
<dbReference type="PROSITE" id="PS50110">
    <property type="entry name" value="RESPONSE_REGULATORY"/>
    <property type="match status" value="1"/>
</dbReference>
<dbReference type="InterPro" id="IPR045279">
    <property type="entry name" value="ARR-like"/>
</dbReference>
<feature type="domain" description="Response regulatory" evidence="4">
    <location>
        <begin position="22"/>
        <end position="202"/>
    </location>
</feature>
<dbReference type="Proteomes" id="UP001314263">
    <property type="component" value="Unassembled WGS sequence"/>
</dbReference>
<evidence type="ECO:0000313" key="5">
    <source>
        <dbReference type="EMBL" id="CAK0784726.1"/>
    </source>
</evidence>
<dbReference type="InterPro" id="IPR001789">
    <property type="entry name" value="Sig_transdc_resp-reg_receiver"/>
</dbReference>
<dbReference type="PANTHER" id="PTHR43874">
    <property type="entry name" value="TWO-COMPONENT RESPONSE REGULATOR"/>
    <property type="match status" value="1"/>
</dbReference>
<dbReference type="GO" id="GO:0009736">
    <property type="term" value="P:cytokinin-activated signaling pathway"/>
    <property type="evidence" value="ECO:0007669"/>
    <property type="project" value="InterPro"/>
</dbReference>
<protein>
    <recommendedName>
        <fullName evidence="4">Response regulatory domain-containing protein</fullName>
    </recommendedName>
</protein>
<dbReference type="AlphaFoldDB" id="A0AAV1IBH5"/>
<feature type="region of interest" description="Disordered" evidence="3">
    <location>
        <begin position="312"/>
        <end position="340"/>
    </location>
</feature>
<organism evidence="5 6">
    <name type="scientific">Coccomyxa viridis</name>
    <dbReference type="NCBI Taxonomy" id="1274662"/>
    <lineage>
        <taxon>Eukaryota</taxon>
        <taxon>Viridiplantae</taxon>
        <taxon>Chlorophyta</taxon>
        <taxon>core chlorophytes</taxon>
        <taxon>Trebouxiophyceae</taxon>
        <taxon>Trebouxiophyceae incertae sedis</taxon>
        <taxon>Coccomyxaceae</taxon>
        <taxon>Coccomyxa</taxon>
    </lineage>
</organism>
<feature type="region of interest" description="Disordered" evidence="3">
    <location>
        <begin position="221"/>
        <end position="241"/>
    </location>
</feature>
<dbReference type="EMBL" id="CAUYUE010000011">
    <property type="protein sequence ID" value="CAK0784726.1"/>
    <property type="molecule type" value="Genomic_DNA"/>
</dbReference>
<evidence type="ECO:0000256" key="2">
    <source>
        <dbReference type="PROSITE-ProRule" id="PRU00169"/>
    </source>
</evidence>
<dbReference type="PANTHER" id="PTHR43874:SF7">
    <property type="entry name" value="TWO-COMPONENT RESPONSE REGULATOR ARR10"/>
    <property type="match status" value="1"/>
</dbReference>
<dbReference type="SUPFAM" id="SSF52172">
    <property type="entry name" value="CheY-like"/>
    <property type="match status" value="2"/>
</dbReference>
<evidence type="ECO:0000256" key="1">
    <source>
        <dbReference type="ARBA" id="ARBA00023012"/>
    </source>
</evidence>
<dbReference type="GO" id="GO:0000160">
    <property type="term" value="P:phosphorelay signal transduction system"/>
    <property type="evidence" value="ECO:0007669"/>
    <property type="project" value="UniProtKB-KW"/>
</dbReference>
<dbReference type="InterPro" id="IPR011006">
    <property type="entry name" value="CheY-like_superfamily"/>
</dbReference>
<dbReference type="Gene3D" id="3.40.50.2300">
    <property type="match status" value="1"/>
</dbReference>
<keyword evidence="6" id="KW-1185">Reference proteome</keyword>
<comment type="caution">
    <text evidence="5">The sequence shown here is derived from an EMBL/GenBank/DDBJ whole genome shotgun (WGS) entry which is preliminary data.</text>
</comment>